<feature type="chain" id="PRO_5035181251" evidence="2">
    <location>
        <begin position="19"/>
        <end position="508"/>
    </location>
</feature>
<comment type="caution">
    <text evidence="3">The sequence shown here is derived from an EMBL/GenBank/DDBJ whole genome shotgun (WGS) entry which is preliminary data.</text>
</comment>
<sequence>MLLSKVLLCVLFFYGCHGYQVYPLHEIKDLAYDSIDEPAIESSPVTGENEVKDPSTPNGEDNVTDENPVTEPEKEKEQEKEEEKDKEKEKEKEKEKVKEKEKEKEKKTADGDCPPDKSLHSKKDVRVIIDYIYSNLHFNDTLMKELVPKANEAKNKHTEDIAQFEKWFKNQPNNLLNVLQGLATLRKKRVEPEVQKIAGILKEFPQLKELADERMTKKSNFMKRLTKYENICKYACDEPEPEMRRIFKRSIPDDYICSSIEDLHNNITTKLTENFHVFLQKKLDIINETDNLLTEEINKMKKELKDSALSIYGRTMYDVLSLEDEFNNFVKEMNSSMVKELIYEVKEEGLQIDSKLLQLQRLIEDYGNYCKNCSSGPVRRVLRQININDEGEESTEDSVSLLDELIQDKYDQVNITTNDVIFEIFKNLTDLLNDPERDNKFLADIQSLQKNIVDAWNVEREGLENLKSIASPASLKQLSELLSDSKDLQKDIDDKIKHLEDILNKNNY</sequence>
<dbReference type="AlphaFoldDB" id="A0A8J2QEM5"/>
<protein>
    <submittedName>
        <fullName evidence="3">(African queen) hypothetical protein</fullName>
    </submittedName>
</protein>
<accession>A0A8J2QEM5</accession>
<evidence type="ECO:0000256" key="2">
    <source>
        <dbReference type="SAM" id="SignalP"/>
    </source>
</evidence>
<proteinExistence type="predicted"/>
<feature type="signal peptide" evidence="2">
    <location>
        <begin position="1"/>
        <end position="18"/>
    </location>
</feature>
<dbReference type="Proteomes" id="UP000789524">
    <property type="component" value="Unassembled WGS sequence"/>
</dbReference>
<gene>
    <name evidence="3" type="ORF">DCHRY22_LOCUS2799</name>
</gene>
<evidence type="ECO:0000313" key="3">
    <source>
        <dbReference type="EMBL" id="CAG9561260.1"/>
    </source>
</evidence>
<reference evidence="3" key="1">
    <citation type="submission" date="2021-09" db="EMBL/GenBank/DDBJ databases">
        <authorList>
            <person name="Martin H S."/>
        </authorList>
    </citation>
    <scope>NUCLEOTIDE SEQUENCE</scope>
</reference>
<name>A0A8J2QEM5_9NEOP</name>
<feature type="compositionally biased region" description="Polar residues" evidence="1">
    <location>
        <begin position="55"/>
        <end position="67"/>
    </location>
</feature>
<dbReference type="PROSITE" id="PS51257">
    <property type="entry name" value="PROKAR_LIPOPROTEIN"/>
    <property type="match status" value="1"/>
</dbReference>
<evidence type="ECO:0000256" key="1">
    <source>
        <dbReference type="SAM" id="MobiDB-lite"/>
    </source>
</evidence>
<dbReference type="EMBL" id="CAKASE010000046">
    <property type="protein sequence ID" value="CAG9561260.1"/>
    <property type="molecule type" value="Genomic_DNA"/>
</dbReference>
<feature type="compositionally biased region" description="Basic and acidic residues" evidence="1">
    <location>
        <begin position="71"/>
        <end position="119"/>
    </location>
</feature>
<organism evidence="3 4">
    <name type="scientific">Danaus chrysippus</name>
    <name type="common">African queen</name>
    <dbReference type="NCBI Taxonomy" id="151541"/>
    <lineage>
        <taxon>Eukaryota</taxon>
        <taxon>Metazoa</taxon>
        <taxon>Ecdysozoa</taxon>
        <taxon>Arthropoda</taxon>
        <taxon>Hexapoda</taxon>
        <taxon>Insecta</taxon>
        <taxon>Pterygota</taxon>
        <taxon>Neoptera</taxon>
        <taxon>Endopterygota</taxon>
        <taxon>Lepidoptera</taxon>
        <taxon>Glossata</taxon>
        <taxon>Ditrysia</taxon>
        <taxon>Papilionoidea</taxon>
        <taxon>Nymphalidae</taxon>
        <taxon>Danainae</taxon>
        <taxon>Danaini</taxon>
        <taxon>Danaina</taxon>
        <taxon>Danaus</taxon>
        <taxon>Anosia</taxon>
    </lineage>
</organism>
<dbReference type="OrthoDB" id="7491740at2759"/>
<keyword evidence="4" id="KW-1185">Reference proteome</keyword>
<evidence type="ECO:0000313" key="4">
    <source>
        <dbReference type="Proteomes" id="UP000789524"/>
    </source>
</evidence>
<keyword evidence="2" id="KW-0732">Signal</keyword>
<feature type="region of interest" description="Disordered" evidence="1">
    <location>
        <begin position="40"/>
        <end position="119"/>
    </location>
</feature>